<protein>
    <submittedName>
        <fullName evidence="2">Uncharacterized protein</fullName>
    </submittedName>
</protein>
<proteinExistence type="predicted"/>
<feature type="compositionally biased region" description="Basic and acidic residues" evidence="1">
    <location>
        <begin position="230"/>
        <end position="244"/>
    </location>
</feature>
<reference evidence="2" key="1">
    <citation type="submission" date="2022-01" db="EMBL/GenBank/DDBJ databases">
        <authorList>
            <person name="King R."/>
        </authorList>
    </citation>
    <scope>NUCLEOTIDE SEQUENCE</scope>
</reference>
<feature type="region of interest" description="Disordered" evidence="1">
    <location>
        <begin position="1"/>
        <end position="244"/>
    </location>
</feature>
<evidence type="ECO:0000256" key="1">
    <source>
        <dbReference type="SAM" id="MobiDB-lite"/>
    </source>
</evidence>
<evidence type="ECO:0000313" key="2">
    <source>
        <dbReference type="EMBL" id="CAH1396942.1"/>
    </source>
</evidence>
<dbReference type="AlphaFoldDB" id="A0A9P0MNG8"/>
<feature type="compositionally biased region" description="Pro residues" evidence="1">
    <location>
        <begin position="88"/>
        <end position="107"/>
    </location>
</feature>
<dbReference type="OrthoDB" id="273070at2759"/>
<name>A0A9P0MNG8_NEZVI</name>
<organism evidence="2 3">
    <name type="scientific">Nezara viridula</name>
    <name type="common">Southern green stink bug</name>
    <name type="synonym">Cimex viridulus</name>
    <dbReference type="NCBI Taxonomy" id="85310"/>
    <lineage>
        <taxon>Eukaryota</taxon>
        <taxon>Metazoa</taxon>
        <taxon>Ecdysozoa</taxon>
        <taxon>Arthropoda</taxon>
        <taxon>Hexapoda</taxon>
        <taxon>Insecta</taxon>
        <taxon>Pterygota</taxon>
        <taxon>Neoptera</taxon>
        <taxon>Paraneoptera</taxon>
        <taxon>Hemiptera</taxon>
        <taxon>Heteroptera</taxon>
        <taxon>Panheteroptera</taxon>
        <taxon>Pentatomomorpha</taxon>
        <taxon>Pentatomoidea</taxon>
        <taxon>Pentatomidae</taxon>
        <taxon>Pentatominae</taxon>
        <taxon>Nezara</taxon>
    </lineage>
</organism>
<feature type="compositionally biased region" description="Pro residues" evidence="1">
    <location>
        <begin position="21"/>
        <end position="50"/>
    </location>
</feature>
<dbReference type="EMBL" id="OV725079">
    <property type="protein sequence ID" value="CAH1396942.1"/>
    <property type="molecule type" value="Genomic_DNA"/>
</dbReference>
<sequence length="244" mass="26758">MVKLARGGMNNSNRGRSKPRPLFPPGELPLFGPPPAYMRRPGPPIPPPARGPVGYDYGPPPPPPMRLPPHLGPPMPPPPHMPLRGRPGRPPPPMPLLQAPVMPPRPLPFLRGRGMGPRMGPGKKLGKGIKKPKNRRNKKGAPTTSQNKPEEAAKANEEEVKKEEESILNGPWINDSIKTEIEKMNDLKKKSDETKNSSDVDLYNEQQKKVNSMASAAKMEYIGSQPDSNVDDKAEEKNGTGEQK</sequence>
<feature type="compositionally biased region" description="Pro residues" evidence="1">
    <location>
        <begin position="58"/>
        <end position="81"/>
    </location>
</feature>
<gene>
    <name evidence="2" type="ORF">NEZAVI_LOCUS6896</name>
</gene>
<feature type="compositionally biased region" description="Basic and acidic residues" evidence="1">
    <location>
        <begin position="177"/>
        <end position="198"/>
    </location>
</feature>
<keyword evidence="3" id="KW-1185">Reference proteome</keyword>
<feature type="compositionally biased region" description="Basic residues" evidence="1">
    <location>
        <begin position="124"/>
        <end position="139"/>
    </location>
</feature>
<accession>A0A9P0MNG8</accession>
<dbReference type="Proteomes" id="UP001152798">
    <property type="component" value="Chromosome 3"/>
</dbReference>
<evidence type="ECO:0000313" key="3">
    <source>
        <dbReference type="Proteomes" id="UP001152798"/>
    </source>
</evidence>
<feature type="compositionally biased region" description="Basic and acidic residues" evidence="1">
    <location>
        <begin position="148"/>
        <end position="165"/>
    </location>
</feature>